<feature type="compositionally biased region" description="Basic and acidic residues" evidence="5">
    <location>
        <begin position="156"/>
        <end position="167"/>
    </location>
</feature>
<dbReference type="Gramene" id="Pp3c6_25040V3.1">
    <property type="protein sequence ID" value="Pp3c6_25040V3.1"/>
    <property type="gene ID" value="Pp3c6_25040"/>
</dbReference>
<keyword evidence="4" id="KW-0539">Nucleus</keyword>
<dbReference type="InterPro" id="IPR057989">
    <property type="entry name" value="TPR_RPAP1/MINIYO-like"/>
</dbReference>
<dbReference type="EnsemblPlants" id="Pp3c6_25040V3.5">
    <property type="protein sequence ID" value="Pp3c6_25040V3.5"/>
    <property type="gene ID" value="Pp3c6_25040"/>
</dbReference>
<dbReference type="GO" id="GO:0005634">
    <property type="term" value="C:nucleus"/>
    <property type="evidence" value="ECO:0000318"/>
    <property type="project" value="GO_Central"/>
</dbReference>
<feature type="compositionally biased region" description="Basic and acidic residues" evidence="5">
    <location>
        <begin position="71"/>
        <end position="84"/>
    </location>
</feature>
<dbReference type="InterPro" id="IPR055326">
    <property type="entry name" value="MINIYO"/>
</dbReference>
<dbReference type="GeneID" id="112283321"/>
<dbReference type="Pfam" id="PF08620">
    <property type="entry name" value="RPAP1_C"/>
    <property type="match status" value="1"/>
</dbReference>
<dbReference type="Pfam" id="PF08621">
    <property type="entry name" value="RPAP1_N"/>
    <property type="match status" value="1"/>
</dbReference>
<dbReference type="Gramene" id="Pp3c6_25040V3.3">
    <property type="protein sequence ID" value="Pp3c6_25040V3.3"/>
    <property type="gene ID" value="Pp3c6_25040"/>
</dbReference>
<dbReference type="STRING" id="3218.A0A2K1KH25"/>
<evidence type="ECO:0000259" key="7">
    <source>
        <dbReference type="Pfam" id="PF08621"/>
    </source>
</evidence>
<feature type="region of interest" description="Disordered" evidence="5">
    <location>
        <begin position="268"/>
        <end position="321"/>
    </location>
</feature>
<evidence type="ECO:0000256" key="1">
    <source>
        <dbReference type="ARBA" id="ARBA00004123"/>
    </source>
</evidence>
<reference evidence="10" key="3">
    <citation type="submission" date="2020-12" db="UniProtKB">
        <authorList>
            <consortium name="EnsemblPlants"/>
        </authorList>
    </citation>
    <scope>IDENTIFICATION</scope>
</reference>
<evidence type="ECO:0000313" key="10">
    <source>
        <dbReference type="EnsemblPlants" id="Pp3c6_25040V3.1"/>
    </source>
</evidence>
<keyword evidence="11" id="KW-1185">Reference proteome</keyword>
<dbReference type="PANTHER" id="PTHR47605:SF2">
    <property type="entry name" value="TRANSCRIPTIONAL ELONGATION REGULATOR MINIYO"/>
    <property type="match status" value="1"/>
</dbReference>
<feature type="region of interest" description="Disordered" evidence="5">
    <location>
        <begin position="203"/>
        <end position="230"/>
    </location>
</feature>
<proteinExistence type="inferred from homology"/>
<dbReference type="InterPro" id="IPR013930">
    <property type="entry name" value="RPAP1_N"/>
</dbReference>
<dbReference type="Gramene" id="Pp3c6_25040V3.9">
    <property type="protein sequence ID" value="Pp3c6_25040V3.9"/>
    <property type="gene ID" value="Pp3c6_25040"/>
</dbReference>
<dbReference type="Gramene" id="Pp3c6_25040V3.4">
    <property type="protein sequence ID" value="Pp3c6_25040V3.4"/>
    <property type="gene ID" value="Pp3c6_25040"/>
</dbReference>
<feature type="region of interest" description="Disordered" evidence="5">
    <location>
        <begin position="47"/>
        <end position="84"/>
    </location>
</feature>
<feature type="domain" description="RPAP1 C-terminal" evidence="6">
    <location>
        <begin position="367"/>
        <end position="449"/>
    </location>
</feature>
<sequence length="1564" mass="172305">MTSVQRVGRSGAGGVGKGDEEVKKEPKEPYQPLKILGGIREKGFDGDGGFFAKRATKPVQPRVKPFPIARHRSEGPHWLPRRESEIVPMPEDSEELNAEGMAALAKPLIPKKKPTLNISRWKTERNSTSTSVDGNQEHLDSFSAPEPSNAVQDLKVASEDSKLERAPEAVSRPRVTFTLPLEKNAGEAPADRSKPLEYAELSRLRSNSGASGRDQINDTGIETRSKSEEELIDEENRATIASMSASEVAVAQVELMNRLKPDVIEMLRKRSQKKNSKEGKGAEKEVDARPVAMNVVVESDSSPERKEAGKGSNTHEISESGEAPVGALKNQEENHAPAPQLDSVPLTVPALGWSKSWIERVEAVRLYRFDMQGHLVAIDEASIQNTSDAPLDFQQPSVQNVAERDFLRSEGDPVGMGYTLKEASDLVRSTVAGHRTFALRLIASVLENAMIGLQEQKASFLDLKQRTLKDVDWQAVWAYALGPEAGLTLTLRLALDDTHTTVVVSCARALQALLSCSANNAIFDLHENCWPRMKLVFTGSVFRSHSKQDEGFLGGGRWKYNIKTSELYAFSKTGDSQEEGAEGNETVGDDATVASKDCAAGLIRMGLLPRIRYILEVEKLKAAEEQLLDVIVALARHSPAASEAVMKCPRLLDAIIQRFISMNEDRNDVGHSARTKAIELLKVLSQASRLYCSKFFNSGAIQMAQSELYTQSWSGGMVCLTMVESLRLWQICIQYKMGMSSFMDIYPNLCFWLSPLTKEEILSDRSIDALSLAQESYRLLERLAQTLPRLHLDDDETLESFETDDDENWAWSVAVPFVETALGWLSAECLSAVIELNSKSRQCVTSSAVDTCTVKLIGTLTSVLQFLATVSEKILGSNDGENGHNSHTPFIPTFVPRLGLLLAADKFLYNHDGSMTLFGSLCSIRHIKDDETTLAATFCLHAVVRLFSNVDKVIKTARAESVPASAFGENTPAHKILDAGLVFSSRREFQNLLSRAGDEVISNTCLLQSFEINGRGGPAPGLALGWGALSGGSWSKQVLVAQATARLVMYLLDLVPPCRSKTFVDSHDSSSTEECSIAKMKTCVSEMVWRLSCGFGVAALASPEDGELVKQTCSKLLVHPNILTSLTKAAESNLLELDSVFEDLSLRIEALSKLVPDKMSKVLLEHYTWTWTSRKDQKVPKTQNADGSNLRGILKGKKSGSKLPTVLENASAGARTSLAREWARQRLPLPSHWILSPMASNMSRVLFTSEEEGVGVSTVSIIEKALMEETIKSGLSWLLCLEFLYSQSKSDPFHLIPLVRKVHALSSIYVLGGDVFLQEEVRSAIGVLQEIYGRQLDRPTTSEESLSLKKDKDGTHVLIDQTLDFEHGINPNYTSFGESLAEQFVSTSFGDLVFGRQVGLHLQQGVPDSVRLALWRCVADGQSLRLLPPLSKCCGRPERYLYPLERNDEILAAYVTAWTSGTFDTAVTQAGLSFTLCMHHIAGYLFGNSDVHDKLAVKKVTRTLVRSSMLKSQQQAAFLKLLVYQSSDHNELMDRVAFLREASDGDRTLLSHIERLQRLATPVQ</sequence>
<feature type="region of interest" description="Disordered" evidence="5">
    <location>
        <begin position="1"/>
        <end position="32"/>
    </location>
</feature>
<dbReference type="KEGG" id="ppp:112283321"/>
<evidence type="ECO:0000256" key="3">
    <source>
        <dbReference type="ARBA" id="ARBA00023163"/>
    </source>
</evidence>
<feature type="region of interest" description="Disordered" evidence="5">
    <location>
        <begin position="121"/>
        <end position="171"/>
    </location>
</feature>
<dbReference type="EnsemblPlants" id="Pp3c6_25040V3.3">
    <property type="protein sequence ID" value="Pp3c6_25040V3.3"/>
    <property type="gene ID" value="Pp3c6_25040"/>
</dbReference>
<reference evidence="9 11" key="1">
    <citation type="journal article" date="2008" name="Science">
        <title>The Physcomitrella genome reveals evolutionary insights into the conquest of land by plants.</title>
        <authorList>
            <person name="Rensing S."/>
            <person name="Lang D."/>
            <person name="Zimmer A."/>
            <person name="Terry A."/>
            <person name="Salamov A."/>
            <person name="Shapiro H."/>
            <person name="Nishiyama T."/>
            <person name="Perroud P.-F."/>
            <person name="Lindquist E."/>
            <person name="Kamisugi Y."/>
            <person name="Tanahashi T."/>
            <person name="Sakakibara K."/>
            <person name="Fujita T."/>
            <person name="Oishi K."/>
            <person name="Shin-I T."/>
            <person name="Kuroki Y."/>
            <person name="Toyoda A."/>
            <person name="Suzuki Y."/>
            <person name="Hashimoto A."/>
            <person name="Yamaguchi K."/>
            <person name="Sugano A."/>
            <person name="Kohara Y."/>
            <person name="Fujiyama A."/>
            <person name="Anterola A."/>
            <person name="Aoki S."/>
            <person name="Ashton N."/>
            <person name="Barbazuk W.B."/>
            <person name="Barker E."/>
            <person name="Bennetzen J."/>
            <person name="Bezanilla M."/>
            <person name="Blankenship R."/>
            <person name="Cho S.H."/>
            <person name="Dutcher S."/>
            <person name="Estelle M."/>
            <person name="Fawcett J.A."/>
            <person name="Gundlach H."/>
            <person name="Hanada K."/>
            <person name="Heyl A."/>
            <person name="Hicks K.A."/>
            <person name="Hugh J."/>
            <person name="Lohr M."/>
            <person name="Mayer K."/>
            <person name="Melkozernov A."/>
            <person name="Murata T."/>
            <person name="Nelson D."/>
            <person name="Pils B."/>
            <person name="Prigge M."/>
            <person name="Reiss B."/>
            <person name="Renner T."/>
            <person name="Rombauts S."/>
            <person name="Rushton P."/>
            <person name="Sanderfoot A."/>
            <person name="Schween G."/>
            <person name="Shiu S.-H."/>
            <person name="Stueber K."/>
            <person name="Theodoulou F.L."/>
            <person name="Tu H."/>
            <person name="Van de Peer Y."/>
            <person name="Verrier P.J."/>
            <person name="Waters E."/>
            <person name="Wood A."/>
            <person name="Yang L."/>
            <person name="Cove D."/>
            <person name="Cuming A."/>
            <person name="Hasebe M."/>
            <person name="Lucas S."/>
            <person name="Mishler D.B."/>
            <person name="Reski R."/>
            <person name="Grigoriev I."/>
            <person name="Quatrano R.S."/>
            <person name="Boore J.L."/>
        </authorList>
    </citation>
    <scope>NUCLEOTIDE SEQUENCE [LARGE SCALE GENOMIC DNA]</scope>
    <source>
        <strain evidence="10 11">cv. Gransden 2004</strain>
    </source>
</reference>
<dbReference type="GO" id="GO:0030154">
    <property type="term" value="P:cell differentiation"/>
    <property type="evidence" value="ECO:0000318"/>
    <property type="project" value="GO_Central"/>
</dbReference>
<dbReference type="Gramene" id="Pp3c6_25040V3.2">
    <property type="protein sequence ID" value="Pp3c6_25040V3.2"/>
    <property type="gene ID" value="Pp3c6_25040"/>
</dbReference>
<gene>
    <name evidence="10" type="primary">LOC112283321</name>
    <name evidence="9" type="ORF">PHYPA_009452</name>
</gene>
<dbReference type="InterPro" id="IPR016024">
    <property type="entry name" value="ARM-type_fold"/>
</dbReference>
<reference evidence="9 11" key="2">
    <citation type="journal article" date="2018" name="Plant J.">
        <title>The Physcomitrella patens chromosome-scale assembly reveals moss genome structure and evolution.</title>
        <authorList>
            <person name="Lang D."/>
            <person name="Ullrich K.K."/>
            <person name="Murat F."/>
            <person name="Fuchs J."/>
            <person name="Jenkins J."/>
            <person name="Haas F.B."/>
            <person name="Piednoel M."/>
            <person name="Gundlach H."/>
            <person name="Van Bel M."/>
            <person name="Meyberg R."/>
            <person name="Vives C."/>
            <person name="Morata J."/>
            <person name="Symeonidi A."/>
            <person name="Hiss M."/>
            <person name="Muchero W."/>
            <person name="Kamisugi Y."/>
            <person name="Saleh O."/>
            <person name="Blanc G."/>
            <person name="Decker E.L."/>
            <person name="van Gessel N."/>
            <person name="Grimwood J."/>
            <person name="Hayes R.D."/>
            <person name="Graham S.W."/>
            <person name="Gunter L.E."/>
            <person name="McDaniel S.F."/>
            <person name="Hoernstein S.N.W."/>
            <person name="Larsson A."/>
            <person name="Li F.W."/>
            <person name="Perroud P.F."/>
            <person name="Phillips J."/>
            <person name="Ranjan P."/>
            <person name="Rokshar D.S."/>
            <person name="Rothfels C.J."/>
            <person name="Schneider L."/>
            <person name="Shu S."/>
            <person name="Stevenson D.W."/>
            <person name="Thummler F."/>
            <person name="Tillich M."/>
            <person name="Villarreal Aguilar J.C."/>
            <person name="Widiez T."/>
            <person name="Wong G.K."/>
            <person name="Wymore A."/>
            <person name="Zhang Y."/>
            <person name="Zimmer A.D."/>
            <person name="Quatrano R.S."/>
            <person name="Mayer K.F.X."/>
            <person name="Goodstein D."/>
            <person name="Casacuberta J.M."/>
            <person name="Vandepoele K."/>
            <person name="Reski R."/>
            <person name="Cuming A.C."/>
            <person name="Tuskan G.A."/>
            <person name="Maumus F."/>
            <person name="Salse J."/>
            <person name="Schmutz J."/>
            <person name="Rensing S.A."/>
        </authorList>
    </citation>
    <scope>NUCLEOTIDE SEQUENCE [LARGE SCALE GENOMIC DNA]</scope>
    <source>
        <strain evidence="10 11">cv. Gransden 2004</strain>
    </source>
</reference>
<comment type="similarity">
    <text evidence="2">Belongs to the RPAP1 family.</text>
</comment>
<dbReference type="EnsemblPlants" id="Pp3c6_25040V3.1">
    <property type="protein sequence ID" value="Pp3c6_25040V3.1"/>
    <property type="gene ID" value="Pp3c6_25040"/>
</dbReference>
<dbReference type="EnsemblPlants" id="Pp3c6_25040V3.4">
    <property type="protein sequence ID" value="Pp3c6_25040V3.4"/>
    <property type="gene ID" value="Pp3c6_25040"/>
</dbReference>
<dbReference type="SUPFAM" id="SSF48371">
    <property type="entry name" value="ARM repeat"/>
    <property type="match status" value="1"/>
</dbReference>
<evidence type="ECO:0000256" key="5">
    <source>
        <dbReference type="SAM" id="MobiDB-lite"/>
    </source>
</evidence>
<dbReference type="Pfam" id="PF25766">
    <property type="entry name" value="TPR_RPAP1"/>
    <property type="match status" value="1"/>
</dbReference>
<evidence type="ECO:0008006" key="12">
    <source>
        <dbReference type="Google" id="ProtNLM"/>
    </source>
</evidence>
<dbReference type="Proteomes" id="UP000006727">
    <property type="component" value="Chromosome 6"/>
</dbReference>
<feature type="compositionally biased region" description="Basic and acidic residues" evidence="5">
    <location>
        <begin position="221"/>
        <end position="230"/>
    </location>
</feature>
<evidence type="ECO:0000259" key="6">
    <source>
        <dbReference type="Pfam" id="PF08620"/>
    </source>
</evidence>
<dbReference type="RefSeq" id="XP_024377647.1">
    <property type="nucleotide sequence ID" value="XM_024521879.2"/>
</dbReference>
<name>A0A2K1KH25_PHYPA</name>
<organism evidence="9">
    <name type="scientific">Physcomitrium patens</name>
    <name type="common">Spreading-leaved earth moss</name>
    <name type="synonym">Physcomitrella patens</name>
    <dbReference type="NCBI Taxonomy" id="3218"/>
    <lineage>
        <taxon>Eukaryota</taxon>
        <taxon>Viridiplantae</taxon>
        <taxon>Streptophyta</taxon>
        <taxon>Embryophyta</taxon>
        <taxon>Bryophyta</taxon>
        <taxon>Bryophytina</taxon>
        <taxon>Bryopsida</taxon>
        <taxon>Funariidae</taxon>
        <taxon>Funariales</taxon>
        <taxon>Funariaceae</taxon>
        <taxon>Physcomitrium</taxon>
    </lineage>
</organism>
<dbReference type="InterPro" id="IPR013929">
    <property type="entry name" value="RPAP1_C"/>
</dbReference>
<dbReference type="PANTHER" id="PTHR47605">
    <property type="entry name" value="TRANSCRIPTIONAL ELONGATION REGULATOR MINIYO"/>
    <property type="match status" value="1"/>
</dbReference>
<evidence type="ECO:0000256" key="2">
    <source>
        <dbReference type="ARBA" id="ARBA00009953"/>
    </source>
</evidence>
<evidence type="ECO:0000256" key="4">
    <source>
        <dbReference type="ARBA" id="ARBA00023242"/>
    </source>
</evidence>
<evidence type="ECO:0000313" key="9">
    <source>
        <dbReference type="EMBL" id="PNR53077.1"/>
    </source>
</evidence>
<dbReference type="FunCoup" id="A0A2K1KH25">
    <property type="interactions" value="2833"/>
</dbReference>
<dbReference type="PaxDb" id="3218-PP1S53_181V6.1"/>
<feature type="region of interest" description="Disordered" evidence="5">
    <location>
        <begin position="1178"/>
        <end position="1197"/>
    </location>
</feature>
<dbReference type="EMBL" id="ABEU02000006">
    <property type="protein sequence ID" value="PNR53077.1"/>
    <property type="molecule type" value="Genomic_DNA"/>
</dbReference>
<accession>A0A2K1KH25</accession>
<comment type="subcellular location">
    <subcellularLocation>
        <location evidence="1">Nucleus</location>
    </subcellularLocation>
</comment>
<dbReference type="EnsemblPlants" id="Pp3c6_25040V3.2">
    <property type="protein sequence ID" value="Pp3c6_25040V3.2"/>
    <property type="gene ID" value="Pp3c6_25040"/>
</dbReference>
<evidence type="ECO:0000313" key="11">
    <source>
        <dbReference type="Proteomes" id="UP000006727"/>
    </source>
</evidence>
<evidence type="ECO:0000259" key="8">
    <source>
        <dbReference type="Pfam" id="PF25766"/>
    </source>
</evidence>
<feature type="domain" description="RPAP1/MINIYO-like TPR repeats" evidence="8">
    <location>
        <begin position="1269"/>
        <end position="1490"/>
    </location>
</feature>
<keyword evidence="3" id="KW-0804">Transcription</keyword>
<dbReference type="Gramene" id="Pp3c6_25040V3.5">
    <property type="protein sequence ID" value="Pp3c6_25040V3.5"/>
    <property type="gene ID" value="Pp3c6_25040"/>
</dbReference>
<feature type="domain" description="RPAP1 N-terminal" evidence="7">
    <location>
        <begin position="232"/>
        <end position="274"/>
    </location>
</feature>
<feature type="compositionally biased region" description="Basic and acidic residues" evidence="5">
    <location>
        <begin position="275"/>
        <end position="288"/>
    </location>
</feature>
<protein>
    <recommendedName>
        <fullName evidence="12">RNA polymerase II-associated protein 1 C-terminal domain-containing protein</fullName>
    </recommendedName>
</protein>
<feature type="compositionally biased region" description="Basic and acidic residues" evidence="5">
    <location>
        <begin position="17"/>
        <end position="28"/>
    </location>
</feature>
<dbReference type="EnsemblPlants" id="Pp3c6_25040V3.9">
    <property type="protein sequence ID" value="Pp3c6_25040V3.9"/>
    <property type="gene ID" value="Pp3c6_25040"/>
</dbReference>